<organism evidence="3 4">
    <name type="scientific">Didymodactylos carnosus</name>
    <dbReference type="NCBI Taxonomy" id="1234261"/>
    <lineage>
        <taxon>Eukaryota</taxon>
        <taxon>Metazoa</taxon>
        <taxon>Spiralia</taxon>
        <taxon>Gnathifera</taxon>
        <taxon>Rotifera</taxon>
        <taxon>Eurotatoria</taxon>
        <taxon>Bdelloidea</taxon>
        <taxon>Philodinida</taxon>
        <taxon>Philodinidae</taxon>
        <taxon>Didymodactylos</taxon>
    </lineage>
</organism>
<comment type="caution">
    <text evidence="3">The sequence shown here is derived from an EMBL/GenBank/DDBJ whole genome shotgun (WGS) entry which is preliminary data.</text>
</comment>
<evidence type="ECO:0000256" key="1">
    <source>
        <dbReference type="SAM" id="MobiDB-lite"/>
    </source>
</evidence>
<dbReference type="AlphaFoldDB" id="A0A8S2UGK3"/>
<name>A0A8S2UGK3_9BILA</name>
<evidence type="ECO:0000313" key="3">
    <source>
        <dbReference type="EMBL" id="CAF4332381.1"/>
    </source>
</evidence>
<sequence length="81" mass="7976">MPASLAISLPSSPGITVAVTTPIAVPPAAPTTAPAAPPAIVPAATGSTSTTGAPAPTEVEPVVPTLPMIDSYNTIINDYKR</sequence>
<evidence type="ECO:0000313" key="2">
    <source>
        <dbReference type="EMBL" id="CAF1543543.1"/>
    </source>
</evidence>
<dbReference type="Proteomes" id="UP000677228">
    <property type="component" value="Unassembled WGS sequence"/>
</dbReference>
<evidence type="ECO:0000313" key="4">
    <source>
        <dbReference type="Proteomes" id="UP000682733"/>
    </source>
</evidence>
<feature type="region of interest" description="Disordered" evidence="1">
    <location>
        <begin position="29"/>
        <end position="60"/>
    </location>
</feature>
<feature type="compositionally biased region" description="Low complexity" evidence="1">
    <location>
        <begin position="41"/>
        <end position="60"/>
    </location>
</feature>
<feature type="compositionally biased region" description="Pro residues" evidence="1">
    <location>
        <begin position="29"/>
        <end position="40"/>
    </location>
</feature>
<accession>A0A8S2UGK3</accession>
<reference evidence="3" key="1">
    <citation type="submission" date="2021-02" db="EMBL/GenBank/DDBJ databases">
        <authorList>
            <person name="Nowell W R."/>
        </authorList>
    </citation>
    <scope>NUCLEOTIDE SEQUENCE</scope>
</reference>
<dbReference type="EMBL" id="CAJNOK010039260">
    <property type="protein sequence ID" value="CAF1543543.1"/>
    <property type="molecule type" value="Genomic_DNA"/>
</dbReference>
<dbReference type="EMBL" id="CAJOBA010061636">
    <property type="protein sequence ID" value="CAF4332381.1"/>
    <property type="molecule type" value="Genomic_DNA"/>
</dbReference>
<dbReference type="Proteomes" id="UP000682733">
    <property type="component" value="Unassembled WGS sequence"/>
</dbReference>
<protein>
    <submittedName>
        <fullName evidence="3">Uncharacterized protein</fullName>
    </submittedName>
</protein>
<proteinExistence type="predicted"/>
<gene>
    <name evidence="2" type="ORF">OVA965_LOCUS38904</name>
    <name evidence="3" type="ORF">TMI583_LOCUS40143</name>
</gene>